<dbReference type="InterPro" id="IPR016161">
    <property type="entry name" value="Ald_DH/histidinol_DH"/>
</dbReference>
<dbReference type="PANTHER" id="PTHR11699">
    <property type="entry name" value="ALDEHYDE DEHYDROGENASE-RELATED"/>
    <property type="match status" value="1"/>
</dbReference>
<dbReference type="Gene3D" id="3.40.309.10">
    <property type="entry name" value="Aldehyde Dehydrogenase, Chain A, domain 2"/>
    <property type="match status" value="1"/>
</dbReference>
<dbReference type="InterPro" id="IPR015590">
    <property type="entry name" value="Aldehyde_DH_dom"/>
</dbReference>
<dbReference type="InterPro" id="IPR016162">
    <property type="entry name" value="Ald_DH_N"/>
</dbReference>
<protein>
    <submittedName>
        <fullName evidence="3">Aldehyde dehydrogenase</fullName>
    </submittedName>
</protein>
<evidence type="ECO:0000313" key="3">
    <source>
        <dbReference type="EMBL" id="KAA1416818.1"/>
    </source>
</evidence>
<dbReference type="Gene3D" id="3.40.605.10">
    <property type="entry name" value="Aldehyde Dehydrogenase, Chain A, domain 1"/>
    <property type="match status" value="1"/>
</dbReference>
<name>A0A5B1L9B2_9ACTN</name>
<organism evidence="3 4">
    <name type="scientific">Nocardioides humilatus</name>
    <dbReference type="NCBI Taxonomy" id="2607660"/>
    <lineage>
        <taxon>Bacteria</taxon>
        <taxon>Bacillati</taxon>
        <taxon>Actinomycetota</taxon>
        <taxon>Actinomycetes</taxon>
        <taxon>Propionibacteriales</taxon>
        <taxon>Nocardioidaceae</taxon>
        <taxon>Nocardioides</taxon>
    </lineage>
</organism>
<dbReference type="Proteomes" id="UP000325003">
    <property type="component" value="Unassembled WGS sequence"/>
</dbReference>
<keyword evidence="4" id="KW-1185">Reference proteome</keyword>
<gene>
    <name evidence="3" type="ORF">F0U44_16655</name>
</gene>
<keyword evidence="1" id="KW-0560">Oxidoreductase</keyword>
<evidence type="ECO:0000259" key="2">
    <source>
        <dbReference type="Pfam" id="PF00171"/>
    </source>
</evidence>
<sequence length="570" mass="61245">MFETTVQTDADAIAARLLDGEIAWARTSLTRRRELLTEFMALVDQHAEEWVEVAASIKQLPAGSSLIGEEWVSGPWAVQAYVGALQQTLRRMEDGRDVLAGFRTRSVEGDRLAFQVLPHNTFDRLLLNGYRAELWMQPGVTEADAGAAAGLGLRKPHDTQGTALVLGAGNISSIAPLDVLYVLYADNRVAALKLNPIMNGLKDVFTTIFAPFIAIGAVEVLTCDLETGNALAHHPDVAAVHMTGSEQTHDAIVWGPGEQGVANKAAGTPLLTKPISSELGGVAPVIVVPGKWSKADLRFQAQHIATQRLHNSGHNCIAGQIVVLSSDWAQKDAFLTELRAALAAAPERPAWYPGCATRVADARAVHPTAEAVGGVAERTLITGLDLDDDTETAFSTEYFGPVLGVAELPGTGAAFLERAVTAANDKLRGTLGANVIVHPRTKRQLGARLEEQVVRLRYGTIGVNVWTGVGYLTPHATWGGFPGHTLDDIQSGRGVVHNALLLDRTERTVVHGPFRPFPRSVLHGEASISPKPPWFVDNRTAATTGRRLARFAARPRWRALPAIFASALRG</sequence>
<comment type="caution">
    <text evidence="3">The sequence shown here is derived from an EMBL/GenBank/DDBJ whole genome shotgun (WGS) entry which is preliminary data.</text>
</comment>
<dbReference type="SUPFAM" id="SSF53720">
    <property type="entry name" value="ALDH-like"/>
    <property type="match status" value="1"/>
</dbReference>
<dbReference type="AlphaFoldDB" id="A0A5B1L9B2"/>
<dbReference type="RefSeq" id="WP_149729488.1">
    <property type="nucleotide sequence ID" value="NZ_VUJV01000006.1"/>
</dbReference>
<evidence type="ECO:0000313" key="4">
    <source>
        <dbReference type="Proteomes" id="UP000325003"/>
    </source>
</evidence>
<accession>A0A5B1L9B2</accession>
<proteinExistence type="predicted"/>
<dbReference type="GO" id="GO:0016620">
    <property type="term" value="F:oxidoreductase activity, acting on the aldehyde or oxo group of donors, NAD or NADP as acceptor"/>
    <property type="evidence" value="ECO:0007669"/>
    <property type="project" value="InterPro"/>
</dbReference>
<reference evidence="3 4" key="2">
    <citation type="submission" date="2019-09" db="EMBL/GenBank/DDBJ databases">
        <authorList>
            <person name="Jin C."/>
        </authorList>
    </citation>
    <scope>NUCLEOTIDE SEQUENCE [LARGE SCALE GENOMIC DNA]</scope>
    <source>
        <strain evidence="3 4">BN130099</strain>
    </source>
</reference>
<dbReference type="InterPro" id="IPR016163">
    <property type="entry name" value="Ald_DH_C"/>
</dbReference>
<feature type="domain" description="Aldehyde dehydrogenase" evidence="2">
    <location>
        <begin position="216"/>
        <end position="468"/>
    </location>
</feature>
<evidence type="ECO:0000256" key="1">
    <source>
        <dbReference type="ARBA" id="ARBA00023002"/>
    </source>
</evidence>
<reference evidence="3 4" key="1">
    <citation type="submission" date="2019-09" db="EMBL/GenBank/DDBJ databases">
        <title>Nocardioides panacisoli sp. nov., isolated from the soil of a ginseng field.</title>
        <authorList>
            <person name="Cho C."/>
        </authorList>
    </citation>
    <scope>NUCLEOTIDE SEQUENCE [LARGE SCALE GENOMIC DNA]</scope>
    <source>
        <strain evidence="3 4">BN130099</strain>
    </source>
</reference>
<dbReference type="EMBL" id="VUJV01000006">
    <property type="protein sequence ID" value="KAA1416818.1"/>
    <property type="molecule type" value="Genomic_DNA"/>
</dbReference>
<dbReference type="Pfam" id="PF00171">
    <property type="entry name" value="Aldedh"/>
    <property type="match status" value="1"/>
</dbReference>